<dbReference type="InterPro" id="IPR001845">
    <property type="entry name" value="HTH_ArsR_DNA-bd_dom"/>
</dbReference>
<comment type="caution">
    <text evidence="2">The sequence shown here is derived from an EMBL/GenBank/DDBJ whole genome shotgun (WGS) entry which is preliminary data.</text>
</comment>
<dbReference type="AlphaFoldDB" id="A0A7J9SJW9"/>
<dbReference type="SMART" id="SM00418">
    <property type="entry name" value="HTH_ARSR"/>
    <property type="match status" value="1"/>
</dbReference>
<dbReference type="Gene3D" id="1.10.10.10">
    <property type="entry name" value="Winged helix-like DNA-binding domain superfamily/Winged helix DNA-binding domain"/>
    <property type="match status" value="1"/>
</dbReference>
<evidence type="ECO:0000313" key="3">
    <source>
        <dbReference type="Proteomes" id="UP000546257"/>
    </source>
</evidence>
<dbReference type="Pfam" id="PF12840">
    <property type="entry name" value="HTH_20"/>
    <property type="match status" value="1"/>
</dbReference>
<dbReference type="InterPro" id="IPR036388">
    <property type="entry name" value="WH-like_DNA-bd_sf"/>
</dbReference>
<dbReference type="RefSeq" id="WP_185193168.1">
    <property type="nucleotide sequence ID" value="NZ_JACKXD010000003.1"/>
</dbReference>
<dbReference type="CDD" id="cd00090">
    <property type="entry name" value="HTH_ARSR"/>
    <property type="match status" value="1"/>
</dbReference>
<sequence length="122" mass="13249">MASNPLSDAVSPDVETVFDLLKSERTRRIVRALEGPMTAAEVAEACEVPRSTAYRKLQAMAEAGLLRKQEGDDAARYAVDFEAVVVRNPDGDLDLELEVPTRSASEQLSALWGEVRAEADGD</sequence>
<dbReference type="InterPro" id="IPR036390">
    <property type="entry name" value="WH_DNA-bd_sf"/>
</dbReference>
<organism evidence="2 3">
    <name type="scientific">Halobellus ruber</name>
    <dbReference type="NCBI Taxonomy" id="2761102"/>
    <lineage>
        <taxon>Archaea</taxon>
        <taxon>Methanobacteriati</taxon>
        <taxon>Methanobacteriota</taxon>
        <taxon>Stenosarchaea group</taxon>
        <taxon>Halobacteria</taxon>
        <taxon>Halobacteriales</taxon>
        <taxon>Haloferacaceae</taxon>
        <taxon>Halobellus</taxon>
    </lineage>
</organism>
<dbReference type="GO" id="GO:0003700">
    <property type="term" value="F:DNA-binding transcription factor activity"/>
    <property type="evidence" value="ECO:0007669"/>
    <property type="project" value="InterPro"/>
</dbReference>
<reference evidence="2 3" key="1">
    <citation type="submission" date="2020-08" db="EMBL/GenBank/DDBJ databases">
        <authorList>
            <person name="Seo M.-J."/>
        </authorList>
    </citation>
    <scope>NUCLEOTIDE SEQUENCE [LARGE SCALE GENOMIC DNA]</scope>
    <source>
        <strain evidence="2 3">MBLA0160</strain>
    </source>
</reference>
<evidence type="ECO:0000313" key="2">
    <source>
        <dbReference type="EMBL" id="MBB6646822.1"/>
    </source>
</evidence>
<dbReference type="InterPro" id="IPR011991">
    <property type="entry name" value="ArsR-like_HTH"/>
</dbReference>
<name>A0A7J9SJW9_9EURY</name>
<dbReference type="Proteomes" id="UP000546257">
    <property type="component" value="Unassembled WGS sequence"/>
</dbReference>
<feature type="domain" description="HTH arsR-type" evidence="1">
    <location>
        <begin position="16"/>
        <end position="95"/>
    </location>
</feature>
<evidence type="ECO:0000259" key="1">
    <source>
        <dbReference type="SMART" id="SM00418"/>
    </source>
</evidence>
<keyword evidence="3" id="KW-1185">Reference proteome</keyword>
<dbReference type="EMBL" id="JACKXD010000003">
    <property type="protein sequence ID" value="MBB6646822.1"/>
    <property type="molecule type" value="Genomic_DNA"/>
</dbReference>
<dbReference type="SUPFAM" id="SSF46785">
    <property type="entry name" value="Winged helix' DNA-binding domain"/>
    <property type="match status" value="1"/>
</dbReference>
<protein>
    <submittedName>
        <fullName evidence="2">Helix-turn-helix transcriptional regulator</fullName>
    </submittedName>
</protein>
<accession>A0A7J9SJW9</accession>
<gene>
    <name evidence="2" type="ORF">H5V44_11085</name>
</gene>
<proteinExistence type="predicted"/>